<organism evidence="1 2">
    <name type="scientific">Pistacia atlantica</name>
    <dbReference type="NCBI Taxonomy" id="434234"/>
    <lineage>
        <taxon>Eukaryota</taxon>
        <taxon>Viridiplantae</taxon>
        <taxon>Streptophyta</taxon>
        <taxon>Embryophyta</taxon>
        <taxon>Tracheophyta</taxon>
        <taxon>Spermatophyta</taxon>
        <taxon>Magnoliopsida</taxon>
        <taxon>eudicotyledons</taxon>
        <taxon>Gunneridae</taxon>
        <taxon>Pentapetalae</taxon>
        <taxon>rosids</taxon>
        <taxon>malvids</taxon>
        <taxon>Sapindales</taxon>
        <taxon>Anacardiaceae</taxon>
        <taxon>Pistacia</taxon>
    </lineage>
</organism>
<gene>
    <name evidence="1" type="ORF">Patl1_14610</name>
</gene>
<evidence type="ECO:0000313" key="2">
    <source>
        <dbReference type="Proteomes" id="UP001164250"/>
    </source>
</evidence>
<protein>
    <submittedName>
        <fullName evidence="1">Uncharacterized protein</fullName>
    </submittedName>
</protein>
<evidence type="ECO:0000313" key="1">
    <source>
        <dbReference type="EMBL" id="KAJ0090659.1"/>
    </source>
</evidence>
<name>A0ACC1AVK2_9ROSI</name>
<accession>A0ACC1AVK2</accession>
<sequence>MEIHIAKTSVVRPAQKTPNHSIWISNLDRLHPHDGHVPLLYFYRRPPLSVSDKSDFFDTSLLKEALSKALVGFYPLAGRLGRDENGRPQIECNGEGALFMEAETSCAVEDEFTPSLKMKQLVPSIDYSTISSYPLLALQVTYFKGGGVCVGVGWNHVLGDGISAFNFIKLWAEIRRGFSISFTPFINRTILNAYTAPYPSFNHIEYRPPPSMNIYESQLSPGLTSMAKLKVSLDQVNTIKEKLKKDYGVTYTIYEILAAHIWCCACKARGLSNNQATKLYIPISGRSRLNPPIPFEYLGNVIFPTTPIALAGDIQSNPLIYTVKIIYEALRQIDDEYLRSALAYLEQHDSDLRLSSNELTLASVPT</sequence>
<dbReference type="Proteomes" id="UP001164250">
    <property type="component" value="Chromosome 8"/>
</dbReference>
<dbReference type="EMBL" id="CM047904">
    <property type="protein sequence ID" value="KAJ0090659.1"/>
    <property type="molecule type" value="Genomic_DNA"/>
</dbReference>
<reference evidence="2" key="1">
    <citation type="journal article" date="2023" name="G3 (Bethesda)">
        <title>Genome assembly and association tests identify interacting loci associated with vigor, precocity, and sex in interspecific pistachio rootstocks.</title>
        <authorList>
            <person name="Palmer W."/>
            <person name="Jacygrad E."/>
            <person name="Sagayaradj S."/>
            <person name="Cavanaugh K."/>
            <person name="Han R."/>
            <person name="Bertier L."/>
            <person name="Beede B."/>
            <person name="Kafkas S."/>
            <person name="Golino D."/>
            <person name="Preece J."/>
            <person name="Michelmore R."/>
        </authorList>
    </citation>
    <scope>NUCLEOTIDE SEQUENCE [LARGE SCALE GENOMIC DNA]</scope>
</reference>
<proteinExistence type="predicted"/>
<keyword evidence="2" id="KW-1185">Reference proteome</keyword>
<comment type="caution">
    <text evidence="1">The sequence shown here is derived from an EMBL/GenBank/DDBJ whole genome shotgun (WGS) entry which is preliminary data.</text>
</comment>